<accession>G5AA92</accession>
<dbReference type="GO" id="GO:0008270">
    <property type="term" value="F:zinc ion binding"/>
    <property type="evidence" value="ECO:0007669"/>
    <property type="project" value="UniProtKB-KW"/>
</dbReference>
<protein>
    <recommendedName>
        <fullName evidence="6">HAT C-terminal dimerisation domain-containing protein</fullName>
    </recommendedName>
</protein>
<dbReference type="GO" id="GO:0046983">
    <property type="term" value="F:protein dimerization activity"/>
    <property type="evidence" value="ECO:0007669"/>
    <property type="project" value="InterPro"/>
</dbReference>
<dbReference type="EMBL" id="JH159162">
    <property type="protein sequence ID" value="EGZ07521.1"/>
    <property type="molecule type" value="Genomic_DNA"/>
</dbReference>
<gene>
    <name evidence="7" type="ORF">PHYSODRAFT_528166</name>
</gene>
<evidence type="ECO:0000256" key="2">
    <source>
        <dbReference type="ARBA" id="ARBA00022723"/>
    </source>
</evidence>
<dbReference type="PANTHER" id="PTHR46481:SF10">
    <property type="entry name" value="ZINC FINGER BED DOMAIN-CONTAINING PROTEIN 39"/>
    <property type="match status" value="1"/>
</dbReference>
<dbReference type="SUPFAM" id="SSF53098">
    <property type="entry name" value="Ribonuclease H-like"/>
    <property type="match status" value="1"/>
</dbReference>
<proteinExistence type="predicted"/>
<evidence type="ECO:0000256" key="1">
    <source>
        <dbReference type="ARBA" id="ARBA00004123"/>
    </source>
</evidence>
<sequence>MVVDPGMKSLFWSSLATGTEQHTAQFMAAQLERVIAEIHRETRALVVGVLTDNAPNMASAWELLENKLPVFGGDIFKKILFMKKIKEDALSIVHFVREHHALLDQFRHLQRTQIPPDQARHALVIPVATRWYTAHACLRSVLHNRAILEDLFQSSRHAHLMERYNAPATVRSKLLFVKELIGSDFFWQNLAFAVAMVVPVIEALRELESDGVPTMSRNTRRRVRAEFYGFVNERWKFVHTNAISIAYLLDPNTDPDGFIDSDEADSISQACAFAVRTGMLDRLEITRAQLNRWLYAFADEKRSYTEEDKEKNAGAFPRHWWRSHAKQANAKIGYKALNLLASYVFSIPTSSASSERAWSIFDYIHTKKRNRLSTTKVEMLAFVYINSAAKTNVKLDLARLQLYPEAEEHDIEVNNHEDTLVM</sequence>
<dbReference type="PANTHER" id="PTHR46481">
    <property type="entry name" value="ZINC FINGER BED DOMAIN-CONTAINING PROTEIN 4"/>
    <property type="match status" value="1"/>
</dbReference>
<dbReference type="InParanoid" id="G5AA92"/>
<evidence type="ECO:0000313" key="8">
    <source>
        <dbReference type="Proteomes" id="UP000002640"/>
    </source>
</evidence>
<keyword evidence="4" id="KW-0862">Zinc</keyword>
<dbReference type="Pfam" id="PF05699">
    <property type="entry name" value="Dimer_Tnp_hAT"/>
    <property type="match status" value="1"/>
</dbReference>
<keyword evidence="5" id="KW-0539">Nucleus</keyword>
<evidence type="ECO:0000256" key="3">
    <source>
        <dbReference type="ARBA" id="ARBA00022771"/>
    </source>
</evidence>
<evidence type="ECO:0000256" key="5">
    <source>
        <dbReference type="ARBA" id="ARBA00023242"/>
    </source>
</evidence>
<reference evidence="7 8" key="1">
    <citation type="journal article" date="2006" name="Science">
        <title>Phytophthora genome sequences uncover evolutionary origins and mechanisms of pathogenesis.</title>
        <authorList>
            <person name="Tyler B.M."/>
            <person name="Tripathy S."/>
            <person name="Zhang X."/>
            <person name="Dehal P."/>
            <person name="Jiang R.H."/>
            <person name="Aerts A."/>
            <person name="Arredondo F.D."/>
            <person name="Baxter L."/>
            <person name="Bensasson D."/>
            <person name="Beynon J.L."/>
            <person name="Chapman J."/>
            <person name="Damasceno C.M."/>
            <person name="Dorrance A.E."/>
            <person name="Dou D."/>
            <person name="Dickerman A.W."/>
            <person name="Dubchak I.L."/>
            <person name="Garbelotto M."/>
            <person name="Gijzen M."/>
            <person name="Gordon S.G."/>
            <person name="Govers F."/>
            <person name="Grunwald N.J."/>
            <person name="Huang W."/>
            <person name="Ivors K.L."/>
            <person name="Jones R.W."/>
            <person name="Kamoun S."/>
            <person name="Krampis K."/>
            <person name="Lamour K.H."/>
            <person name="Lee M.K."/>
            <person name="McDonald W.H."/>
            <person name="Medina M."/>
            <person name="Meijer H.J."/>
            <person name="Nordberg E.K."/>
            <person name="Maclean D.J."/>
            <person name="Ospina-Giraldo M.D."/>
            <person name="Morris P.F."/>
            <person name="Phuntumart V."/>
            <person name="Putnam N.H."/>
            <person name="Rash S."/>
            <person name="Rose J.K."/>
            <person name="Sakihama Y."/>
            <person name="Salamov A.A."/>
            <person name="Savidor A."/>
            <person name="Scheuring C.F."/>
            <person name="Smith B.M."/>
            <person name="Sobral B.W."/>
            <person name="Terry A."/>
            <person name="Torto-Alalibo T.A."/>
            <person name="Win J."/>
            <person name="Xu Z."/>
            <person name="Zhang H."/>
            <person name="Grigoriev I.V."/>
            <person name="Rokhsar D.S."/>
            <person name="Boore J.L."/>
        </authorList>
    </citation>
    <scope>NUCLEOTIDE SEQUENCE [LARGE SCALE GENOMIC DNA]</scope>
    <source>
        <strain evidence="7 8">P6497</strain>
    </source>
</reference>
<feature type="domain" description="HAT C-terminal dimerisation" evidence="6">
    <location>
        <begin position="317"/>
        <end position="383"/>
    </location>
</feature>
<dbReference type="AlphaFoldDB" id="G5AA92"/>
<evidence type="ECO:0000313" key="7">
    <source>
        <dbReference type="EMBL" id="EGZ07521.1"/>
    </source>
</evidence>
<keyword evidence="2" id="KW-0479">Metal-binding</keyword>
<dbReference type="KEGG" id="psoj:PHYSODRAFT_528166"/>
<dbReference type="STRING" id="1094619.G5AA92"/>
<dbReference type="RefSeq" id="XP_009537087.1">
    <property type="nucleotide sequence ID" value="XM_009538792.1"/>
</dbReference>
<evidence type="ECO:0000259" key="6">
    <source>
        <dbReference type="Pfam" id="PF05699"/>
    </source>
</evidence>
<dbReference type="GO" id="GO:0005634">
    <property type="term" value="C:nucleus"/>
    <property type="evidence" value="ECO:0007669"/>
    <property type="project" value="UniProtKB-SubCell"/>
</dbReference>
<organism evidence="7 8">
    <name type="scientific">Phytophthora sojae (strain P6497)</name>
    <name type="common">Soybean stem and root rot agent</name>
    <name type="synonym">Phytophthora megasperma f. sp. glycines</name>
    <dbReference type="NCBI Taxonomy" id="1094619"/>
    <lineage>
        <taxon>Eukaryota</taxon>
        <taxon>Sar</taxon>
        <taxon>Stramenopiles</taxon>
        <taxon>Oomycota</taxon>
        <taxon>Peronosporomycetes</taxon>
        <taxon>Peronosporales</taxon>
        <taxon>Peronosporaceae</taxon>
        <taxon>Phytophthora</taxon>
    </lineage>
</organism>
<evidence type="ECO:0000256" key="4">
    <source>
        <dbReference type="ARBA" id="ARBA00022833"/>
    </source>
</evidence>
<dbReference type="GeneID" id="20661213"/>
<name>G5AA92_PHYSP</name>
<dbReference type="InterPro" id="IPR052035">
    <property type="entry name" value="ZnF_BED_domain_contain"/>
</dbReference>
<dbReference type="Proteomes" id="UP000002640">
    <property type="component" value="Unassembled WGS sequence"/>
</dbReference>
<comment type="subcellular location">
    <subcellularLocation>
        <location evidence="1">Nucleus</location>
    </subcellularLocation>
</comment>
<keyword evidence="8" id="KW-1185">Reference proteome</keyword>
<dbReference type="InterPro" id="IPR008906">
    <property type="entry name" value="HATC_C_dom"/>
</dbReference>
<keyword evidence="3" id="KW-0863">Zinc-finger</keyword>
<dbReference type="InterPro" id="IPR012337">
    <property type="entry name" value="RNaseH-like_sf"/>
</dbReference>